<accession>A0ABN9AJV3</accession>
<gene>
    <name evidence="1" type="ORF">SPARVUS_LOCUS1010260</name>
</gene>
<dbReference type="EMBL" id="CATNWA010000312">
    <property type="protein sequence ID" value="CAI9536312.1"/>
    <property type="molecule type" value="Genomic_DNA"/>
</dbReference>
<evidence type="ECO:0000313" key="2">
    <source>
        <dbReference type="Proteomes" id="UP001162483"/>
    </source>
</evidence>
<dbReference type="Proteomes" id="UP001162483">
    <property type="component" value="Unassembled WGS sequence"/>
</dbReference>
<comment type="caution">
    <text evidence="1">The sequence shown here is derived from an EMBL/GenBank/DDBJ whole genome shotgun (WGS) entry which is preliminary data.</text>
</comment>
<reference evidence="1" key="1">
    <citation type="submission" date="2023-05" db="EMBL/GenBank/DDBJ databases">
        <authorList>
            <person name="Stuckert A."/>
        </authorList>
    </citation>
    <scope>NUCLEOTIDE SEQUENCE</scope>
</reference>
<feature type="non-terminal residue" evidence="1">
    <location>
        <position position="137"/>
    </location>
</feature>
<proteinExistence type="predicted"/>
<protein>
    <submittedName>
        <fullName evidence="1">Uncharacterized protein</fullName>
    </submittedName>
</protein>
<keyword evidence="2" id="KW-1185">Reference proteome</keyword>
<evidence type="ECO:0000313" key="1">
    <source>
        <dbReference type="EMBL" id="CAI9536312.1"/>
    </source>
</evidence>
<sequence>MHLDEVVYLSLLVFDDRDYAYQTLKEYTRDQLLESIRIAHCLVDQGTEFSEVQPLIQVCAELALSCTTESRDDFFPFSADQVESLKWLLEDHPDCFHEHYAACPSHVLMDCINAVQSLVRQAICKLSFVQPVLQTWS</sequence>
<name>A0ABN9AJV3_9NEOB</name>
<organism evidence="1 2">
    <name type="scientific">Staurois parvus</name>
    <dbReference type="NCBI Taxonomy" id="386267"/>
    <lineage>
        <taxon>Eukaryota</taxon>
        <taxon>Metazoa</taxon>
        <taxon>Chordata</taxon>
        <taxon>Craniata</taxon>
        <taxon>Vertebrata</taxon>
        <taxon>Euteleostomi</taxon>
        <taxon>Amphibia</taxon>
        <taxon>Batrachia</taxon>
        <taxon>Anura</taxon>
        <taxon>Neobatrachia</taxon>
        <taxon>Ranoidea</taxon>
        <taxon>Ranidae</taxon>
        <taxon>Staurois</taxon>
    </lineage>
</organism>